<evidence type="ECO:0000256" key="5">
    <source>
        <dbReference type="ARBA" id="ARBA00023136"/>
    </source>
</evidence>
<feature type="region of interest" description="Disordered" evidence="7">
    <location>
        <begin position="203"/>
        <end position="222"/>
    </location>
</feature>
<reference evidence="8 9" key="1">
    <citation type="journal article" name="Sci. Rep.">
        <title>Telomere-to-telomere assembled and centromere annotated genomes of the two main subspecies of the button mushroom Agaricus bisporus reveal especially polymorphic chromosome ends.</title>
        <authorList>
            <person name="Sonnenberg A.S.M."/>
            <person name="Sedaghat-Telgerd N."/>
            <person name="Lavrijssen B."/>
            <person name="Ohm R.A."/>
            <person name="Hendrickx P.M."/>
            <person name="Scholtmeijer K."/>
            <person name="Baars J.J.P."/>
            <person name="van Peer A."/>
        </authorList>
    </citation>
    <scope>NUCLEOTIDE SEQUENCE [LARGE SCALE GENOMIC DNA]</scope>
    <source>
        <strain evidence="8 9">H119_p4</strain>
    </source>
</reference>
<proteinExistence type="inferred from homology"/>
<evidence type="ECO:0000256" key="7">
    <source>
        <dbReference type="SAM" id="MobiDB-lite"/>
    </source>
</evidence>
<name>A0A8H7C3V0_AGABI</name>
<dbReference type="OMA" id="YLSCKAV"/>
<organism evidence="8 9">
    <name type="scientific">Agaricus bisporus var. burnettii</name>
    <dbReference type="NCBI Taxonomy" id="192524"/>
    <lineage>
        <taxon>Eukaryota</taxon>
        <taxon>Fungi</taxon>
        <taxon>Dikarya</taxon>
        <taxon>Basidiomycota</taxon>
        <taxon>Agaricomycotina</taxon>
        <taxon>Agaricomycetes</taxon>
        <taxon>Agaricomycetidae</taxon>
        <taxon>Agaricales</taxon>
        <taxon>Agaricineae</taxon>
        <taxon>Agaricaceae</taxon>
        <taxon>Agaricus</taxon>
    </lineage>
</organism>
<keyword evidence="4" id="KW-1133">Transmembrane helix</keyword>
<evidence type="ECO:0000256" key="2">
    <source>
        <dbReference type="ARBA" id="ARBA00008573"/>
    </source>
</evidence>
<keyword evidence="3" id="KW-0812">Transmembrane</keyword>
<dbReference type="Pfam" id="PF03134">
    <property type="entry name" value="TB2_DP1_HVA22"/>
    <property type="match status" value="1"/>
</dbReference>
<sequence length="222" mass="24958">MFFFLTSRVVSSLVAFLYPGYASYKTLSQRPASEKDLERWLMYWCVLGCVVGVEYIAEWVVSWIPFYYTLKTIFLLYIALPQLQGSSYLYRSHLQPFFRTHESQIDNTLARVKARLYAFVQQRMRMMWEQASAIATGQAVPQATTSAVSRELEEDDRLGAVPPPSLANPMGGAMALASGLWMSYGPGLLANGMALMSQVPQPAKAREVEGEFEEVQVPSDVD</sequence>
<dbReference type="AlphaFoldDB" id="A0A8H7C3V0"/>
<dbReference type="InterPro" id="IPR004345">
    <property type="entry name" value="TB2_DP1_HVA22"/>
</dbReference>
<evidence type="ECO:0000256" key="1">
    <source>
        <dbReference type="ARBA" id="ARBA00004141"/>
    </source>
</evidence>
<dbReference type="GO" id="GO:0016020">
    <property type="term" value="C:membrane"/>
    <property type="evidence" value="ECO:0007669"/>
    <property type="project" value="UniProtKB-SubCell"/>
</dbReference>
<dbReference type="PANTHER" id="PTHR12300">
    <property type="entry name" value="HVA22-LIKE PROTEINS"/>
    <property type="match status" value="1"/>
</dbReference>
<evidence type="ECO:0000256" key="4">
    <source>
        <dbReference type="ARBA" id="ARBA00022989"/>
    </source>
</evidence>
<evidence type="ECO:0000313" key="8">
    <source>
        <dbReference type="EMBL" id="KAF7762209.1"/>
    </source>
</evidence>
<protein>
    <recommendedName>
        <fullName evidence="6">Protein YOP1</fullName>
    </recommendedName>
</protein>
<gene>
    <name evidence="8" type="ORF">Agabi119p4_8802</name>
</gene>
<dbReference type="PANTHER" id="PTHR12300:SF161">
    <property type="entry name" value="RECEPTOR EXPRESSION-ENHANCING PROTEIN"/>
    <property type="match status" value="1"/>
</dbReference>
<evidence type="ECO:0000256" key="3">
    <source>
        <dbReference type="ARBA" id="ARBA00022692"/>
    </source>
</evidence>
<keyword evidence="5" id="KW-0472">Membrane</keyword>
<comment type="subcellular location">
    <subcellularLocation>
        <location evidence="1 6">Membrane</location>
        <topology evidence="1 6">Multi-pass membrane protein</topology>
    </subcellularLocation>
</comment>
<evidence type="ECO:0000256" key="6">
    <source>
        <dbReference type="RuleBase" id="RU362006"/>
    </source>
</evidence>
<accession>A0A8H7C3V0</accession>
<comment type="similarity">
    <text evidence="2 6">Belongs to the DP1 family.</text>
</comment>
<comment type="caution">
    <text evidence="8">The sequence shown here is derived from an EMBL/GenBank/DDBJ whole genome shotgun (WGS) entry which is preliminary data.</text>
</comment>
<evidence type="ECO:0000313" key="9">
    <source>
        <dbReference type="Proteomes" id="UP000629468"/>
    </source>
</evidence>
<dbReference type="Proteomes" id="UP000629468">
    <property type="component" value="Unassembled WGS sequence"/>
</dbReference>
<dbReference type="EMBL" id="JABXXO010000012">
    <property type="protein sequence ID" value="KAF7762209.1"/>
    <property type="molecule type" value="Genomic_DNA"/>
</dbReference>